<dbReference type="HOGENOM" id="CLU_1147766_0_0_1"/>
<sequence>MDYLHAYTPSPIIHGNLKGSNVLISDEGRALIADIGYASLMNSSSNIVSYPGDAPNWMPPGVVNNISPGCEYLMTKEGDIRAYGMTCLELFTRKVPSFDSKSTKQPDRPNDDTTHSRMSDEWWNICCSCWTQGPSFSWSEVLGKIEQNKATADSAQDKAVADSAQSLTQMSERATHFSINLSDQVDQNMNIPPRHDNGAIVFRGTLRSDGTKLTVKTARAYLPAGRKQTIEVSTVHVPFHRI</sequence>
<organism evidence="2 3">
    <name type="scientific">Scleroderma citrinum Foug A</name>
    <dbReference type="NCBI Taxonomy" id="1036808"/>
    <lineage>
        <taxon>Eukaryota</taxon>
        <taxon>Fungi</taxon>
        <taxon>Dikarya</taxon>
        <taxon>Basidiomycota</taxon>
        <taxon>Agaricomycotina</taxon>
        <taxon>Agaricomycetes</taxon>
        <taxon>Agaricomycetidae</taxon>
        <taxon>Boletales</taxon>
        <taxon>Sclerodermatineae</taxon>
        <taxon>Sclerodermataceae</taxon>
        <taxon>Scleroderma</taxon>
    </lineage>
</organism>
<evidence type="ECO:0000313" key="2">
    <source>
        <dbReference type="EMBL" id="KIM56696.1"/>
    </source>
</evidence>
<reference evidence="2 3" key="1">
    <citation type="submission" date="2014-04" db="EMBL/GenBank/DDBJ databases">
        <authorList>
            <consortium name="DOE Joint Genome Institute"/>
            <person name="Kuo A."/>
            <person name="Kohler A."/>
            <person name="Nagy L.G."/>
            <person name="Floudas D."/>
            <person name="Copeland A."/>
            <person name="Barry K.W."/>
            <person name="Cichocki N."/>
            <person name="Veneault-Fourrey C."/>
            <person name="LaButti K."/>
            <person name="Lindquist E.A."/>
            <person name="Lipzen A."/>
            <person name="Lundell T."/>
            <person name="Morin E."/>
            <person name="Murat C."/>
            <person name="Sun H."/>
            <person name="Tunlid A."/>
            <person name="Henrissat B."/>
            <person name="Grigoriev I.V."/>
            <person name="Hibbett D.S."/>
            <person name="Martin F."/>
            <person name="Nordberg H.P."/>
            <person name="Cantor M.N."/>
            <person name="Hua S.X."/>
        </authorList>
    </citation>
    <scope>NUCLEOTIDE SEQUENCE [LARGE SCALE GENOMIC DNA]</scope>
    <source>
        <strain evidence="2 3">Foug A</strain>
    </source>
</reference>
<name>A0A0C3DKV8_9AGAM</name>
<evidence type="ECO:0000259" key="1">
    <source>
        <dbReference type="PROSITE" id="PS50011"/>
    </source>
</evidence>
<dbReference type="PROSITE" id="PS50011">
    <property type="entry name" value="PROTEIN_KINASE_DOM"/>
    <property type="match status" value="1"/>
</dbReference>
<dbReference type="PANTHER" id="PTHR44329">
    <property type="entry name" value="SERINE/THREONINE-PROTEIN KINASE TNNI3K-RELATED"/>
    <property type="match status" value="1"/>
</dbReference>
<dbReference type="Gene3D" id="1.10.510.10">
    <property type="entry name" value="Transferase(Phosphotransferase) domain 1"/>
    <property type="match status" value="1"/>
</dbReference>
<dbReference type="InterPro" id="IPR051681">
    <property type="entry name" value="Ser/Thr_Kinases-Pseudokinases"/>
</dbReference>
<dbReference type="Proteomes" id="UP000053989">
    <property type="component" value="Unassembled WGS sequence"/>
</dbReference>
<reference evidence="3" key="2">
    <citation type="submission" date="2015-01" db="EMBL/GenBank/DDBJ databases">
        <title>Evolutionary Origins and Diversification of the Mycorrhizal Mutualists.</title>
        <authorList>
            <consortium name="DOE Joint Genome Institute"/>
            <consortium name="Mycorrhizal Genomics Consortium"/>
            <person name="Kohler A."/>
            <person name="Kuo A."/>
            <person name="Nagy L.G."/>
            <person name="Floudas D."/>
            <person name="Copeland A."/>
            <person name="Barry K.W."/>
            <person name="Cichocki N."/>
            <person name="Veneault-Fourrey C."/>
            <person name="LaButti K."/>
            <person name="Lindquist E.A."/>
            <person name="Lipzen A."/>
            <person name="Lundell T."/>
            <person name="Morin E."/>
            <person name="Murat C."/>
            <person name="Riley R."/>
            <person name="Ohm R."/>
            <person name="Sun H."/>
            <person name="Tunlid A."/>
            <person name="Henrissat B."/>
            <person name="Grigoriev I.V."/>
            <person name="Hibbett D.S."/>
            <person name="Martin F."/>
        </authorList>
    </citation>
    <scope>NUCLEOTIDE SEQUENCE [LARGE SCALE GENOMIC DNA]</scope>
    <source>
        <strain evidence="3">Foug A</strain>
    </source>
</reference>
<keyword evidence="3" id="KW-1185">Reference proteome</keyword>
<dbReference type="GO" id="GO:0005524">
    <property type="term" value="F:ATP binding"/>
    <property type="evidence" value="ECO:0007669"/>
    <property type="project" value="InterPro"/>
</dbReference>
<dbReference type="InterPro" id="IPR011009">
    <property type="entry name" value="Kinase-like_dom_sf"/>
</dbReference>
<dbReference type="STRING" id="1036808.A0A0C3DKV8"/>
<evidence type="ECO:0000313" key="3">
    <source>
        <dbReference type="Proteomes" id="UP000053989"/>
    </source>
</evidence>
<feature type="domain" description="Protein kinase" evidence="1">
    <location>
        <begin position="1"/>
        <end position="239"/>
    </location>
</feature>
<gene>
    <name evidence="2" type="ORF">SCLCIDRAFT_1220137</name>
</gene>
<accession>A0A0C3DKV8</accession>
<protein>
    <recommendedName>
        <fullName evidence="1">Protein kinase domain-containing protein</fullName>
    </recommendedName>
</protein>
<dbReference type="InterPro" id="IPR000719">
    <property type="entry name" value="Prot_kinase_dom"/>
</dbReference>
<dbReference type="InParanoid" id="A0A0C3DKV8"/>
<proteinExistence type="predicted"/>
<dbReference type="GO" id="GO:0004674">
    <property type="term" value="F:protein serine/threonine kinase activity"/>
    <property type="evidence" value="ECO:0007669"/>
    <property type="project" value="TreeGrafter"/>
</dbReference>
<dbReference type="EMBL" id="KN822111">
    <property type="protein sequence ID" value="KIM56696.1"/>
    <property type="molecule type" value="Genomic_DNA"/>
</dbReference>
<dbReference type="AlphaFoldDB" id="A0A0C3DKV8"/>
<dbReference type="OrthoDB" id="122279at2759"/>
<dbReference type="Pfam" id="PF00069">
    <property type="entry name" value="Pkinase"/>
    <property type="match status" value="1"/>
</dbReference>
<dbReference type="SUPFAM" id="SSF56112">
    <property type="entry name" value="Protein kinase-like (PK-like)"/>
    <property type="match status" value="1"/>
</dbReference>